<evidence type="ECO:0000256" key="1">
    <source>
        <dbReference type="SAM" id="MobiDB-lite"/>
    </source>
</evidence>
<dbReference type="EMBL" id="BDIP01004867">
    <property type="protein sequence ID" value="GCA63749.1"/>
    <property type="molecule type" value="Genomic_DNA"/>
</dbReference>
<evidence type="ECO:0000313" key="3">
    <source>
        <dbReference type="Proteomes" id="UP000265618"/>
    </source>
</evidence>
<dbReference type="AlphaFoldDB" id="A0A391NZH3"/>
<reference evidence="2 3" key="1">
    <citation type="journal article" date="2018" name="PLoS ONE">
        <title>The draft genome of Kipferlia bialata reveals reductive genome evolution in fornicate parasites.</title>
        <authorList>
            <person name="Tanifuji G."/>
            <person name="Takabayashi S."/>
            <person name="Kume K."/>
            <person name="Takagi M."/>
            <person name="Nakayama T."/>
            <person name="Kamikawa R."/>
            <person name="Inagaki Y."/>
            <person name="Hashimoto T."/>
        </authorList>
    </citation>
    <scope>NUCLEOTIDE SEQUENCE [LARGE SCALE GENOMIC DNA]</scope>
    <source>
        <strain evidence="2">NY0173</strain>
    </source>
</reference>
<sequence length="435" mass="48301">CTLSDSDVQRIADAVMQSIKGYIYTMVMPDTYLEGERDTYLETVLEGERQAELVLDLIPEADSESDVSESEREGEREGEGDRATVLLVETPTERESDEVKGVERDDETENGHGAVTDGEAEDLVFFVDHPKQFDGIIMNTNSHTDPYHTGDTVVVFEGYTDGNGRTKDAVTYDIAVPPSDFLVWTMTPSSAIDASFGHWRIPESHQTQLPMADRLLERSADVVTCVRTGGSVTCSTDLGSFQYCDLNEDEYTFLPIEVSTHQDYARPTLTIAQSSEVTAATLAAKVADQATKEVYLERRLQEGTMRFQAGEGVNEDGSVFLAPLVDTSGWRNDSVFPPVVFAFPPCHQPTTWSVQCQKGTYIVVDDTHWTDDMDFTRDGDNVTVSQTDETTGQLVSTVLPTDDRRGNDGEELLFPLIIRGISYWSDTRSCVIQQK</sequence>
<comment type="caution">
    <text evidence="2">The sequence shown here is derived from an EMBL/GenBank/DDBJ whole genome shotgun (WGS) entry which is preliminary data.</text>
</comment>
<feature type="compositionally biased region" description="Basic and acidic residues" evidence="1">
    <location>
        <begin position="69"/>
        <end position="82"/>
    </location>
</feature>
<gene>
    <name evidence="2" type="ORF">KIPB_011697</name>
</gene>
<feature type="non-terminal residue" evidence="2">
    <location>
        <position position="1"/>
    </location>
</feature>
<name>A0A391NZH3_9EUKA</name>
<feature type="compositionally biased region" description="Basic and acidic residues" evidence="1">
    <location>
        <begin position="91"/>
        <end position="103"/>
    </location>
</feature>
<protein>
    <submittedName>
        <fullName evidence="2">Uncharacterized protein</fullName>
    </submittedName>
</protein>
<feature type="region of interest" description="Disordered" evidence="1">
    <location>
        <begin position="59"/>
        <end position="115"/>
    </location>
</feature>
<keyword evidence="3" id="KW-1185">Reference proteome</keyword>
<accession>A0A391NZH3</accession>
<organism evidence="2 3">
    <name type="scientific">Kipferlia bialata</name>
    <dbReference type="NCBI Taxonomy" id="797122"/>
    <lineage>
        <taxon>Eukaryota</taxon>
        <taxon>Metamonada</taxon>
        <taxon>Carpediemonas-like organisms</taxon>
        <taxon>Kipferlia</taxon>
    </lineage>
</organism>
<feature type="compositionally biased region" description="Acidic residues" evidence="1">
    <location>
        <begin position="59"/>
        <end position="68"/>
    </location>
</feature>
<dbReference type="Proteomes" id="UP000265618">
    <property type="component" value="Unassembled WGS sequence"/>
</dbReference>
<evidence type="ECO:0000313" key="2">
    <source>
        <dbReference type="EMBL" id="GCA63749.1"/>
    </source>
</evidence>
<proteinExistence type="predicted"/>